<organism evidence="2 3">
    <name type="scientific">Xylaria grammica</name>
    <dbReference type="NCBI Taxonomy" id="363999"/>
    <lineage>
        <taxon>Eukaryota</taxon>
        <taxon>Fungi</taxon>
        <taxon>Dikarya</taxon>
        <taxon>Ascomycota</taxon>
        <taxon>Pezizomycotina</taxon>
        <taxon>Sordariomycetes</taxon>
        <taxon>Xylariomycetidae</taxon>
        <taxon>Xylariales</taxon>
        <taxon>Xylariaceae</taxon>
        <taxon>Xylaria</taxon>
    </lineage>
</organism>
<reference evidence="2 3" key="1">
    <citation type="submission" date="2018-12" db="EMBL/GenBank/DDBJ databases">
        <title>Draft genome sequence of Xylaria grammica IHI A82.</title>
        <authorList>
            <person name="Buettner E."/>
            <person name="Kellner H."/>
        </authorList>
    </citation>
    <scope>NUCLEOTIDE SEQUENCE [LARGE SCALE GENOMIC DNA]</scope>
    <source>
        <strain evidence="2 3">IHI A82</strain>
    </source>
</reference>
<feature type="compositionally biased region" description="Polar residues" evidence="1">
    <location>
        <begin position="81"/>
        <end position="92"/>
    </location>
</feature>
<dbReference type="EMBL" id="RYZI01000836">
    <property type="protein sequence ID" value="RWA03325.1"/>
    <property type="molecule type" value="Genomic_DNA"/>
</dbReference>
<protein>
    <submittedName>
        <fullName evidence="2">Uncharacterized protein</fullName>
    </submittedName>
</protein>
<feature type="region of interest" description="Disordered" evidence="1">
    <location>
        <begin position="70"/>
        <end position="92"/>
    </location>
</feature>
<proteinExistence type="predicted"/>
<dbReference type="AlphaFoldDB" id="A0A439CMD5"/>
<evidence type="ECO:0000313" key="3">
    <source>
        <dbReference type="Proteomes" id="UP000286045"/>
    </source>
</evidence>
<name>A0A439CMD5_9PEZI</name>
<sequence length="92" mass="10415">MATVEESTPGAAEKQPAAFPDYMTDPNAVLKDVDAEWRYGRPPDYSKTRKYYAEILRGLVAFINYAHTNTNTHAHPHSQHTLRNTTTQPANR</sequence>
<feature type="region of interest" description="Disordered" evidence="1">
    <location>
        <begin position="1"/>
        <end position="24"/>
    </location>
</feature>
<evidence type="ECO:0000313" key="2">
    <source>
        <dbReference type="EMBL" id="RWA03325.1"/>
    </source>
</evidence>
<gene>
    <name evidence="2" type="ORF">EKO27_g11780</name>
</gene>
<accession>A0A439CMD5</accession>
<evidence type="ECO:0000256" key="1">
    <source>
        <dbReference type="SAM" id="MobiDB-lite"/>
    </source>
</evidence>
<comment type="caution">
    <text evidence="2">The sequence shown here is derived from an EMBL/GenBank/DDBJ whole genome shotgun (WGS) entry which is preliminary data.</text>
</comment>
<dbReference type="Proteomes" id="UP000286045">
    <property type="component" value="Unassembled WGS sequence"/>
</dbReference>
<keyword evidence="3" id="KW-1185">Reference proteome</keyword>